<reference evidence="8" key="2">
    <citation type="journal article" date="2015" name="J. Biotechnol.">
        <title>The structure of the Cyberlindnera jadinii genome and its relation to Candida utilis analyzed by the occurrence of single nucleotide polymorphisms.</title>
        <authorList>
            <person name="Rupp O."/>
            <person name="Brinkrolf K."/>
            <person name="Buerth C."/>
            <person name="Kunigo M."/>
            <person name="Schneider J."/>
            <person name="Jaenicke S."/>
            <person name="Goesmann A."/>
            <person name="Puehler A."/>
            <person name="Jaeger K.-E."/>
            <person name="Ernst J.F."/>
        </authorList>
    </citation>
    <scope>NUCLEOTIDE SEQUENCE [LARGE SCALE GENOMIC DNA]</scope>
    <source>
        <strain evidence="8">ATCC 18201 / CBS 1600 / BCRC 20928 / JCM 3617 / NBRC 0987 / NRRL Y-1542</strain>
    </source>
</reference>
<name>A0A0H5C3L5_CYBJN</name>
<dbReference type="SUPFAM" id="SSF51395">
    <property type="entry name" value="FMN-linked oxidoreductases"/>
    <property type="match status" value="1"/>
</dbReference>
<gene>
    <name evidence="6" type="primary">OYE2</name>
    <name evidence="6" type="ORF">BN1211_2860</name>
    <name evidence="7" type="ORF">CYBJADRAFT_176579</name>
</gene>
<keyword evidence="3" id="KW-0288">FMN</keyword>
<proteinExistence type="inferred from homology"/>
<sequence>MPFRESFTPVALKDTDVFKPLKVGSNTLSHRVVLAPLTRMRNVNHVPTELMVEYYRQRSSRSGSLLITEGTFISQQAGGYDSAPGIYTDEQVEHWKPIFNAIHENKSFGFVQLWALGRQSIPAVLARDGHKFVSASAIYMDDQSKEDAVKANNPIHALTKEEINEYIENYVHAAKNAIKAGADGVELHSANGYLLNQFLDPISNQRADEYGGSIENRARFTLAVIDALIEGIGAENVGVRFSPFGVFGTMSGVAEPSIVAQYAYVFGELERRASRGHRLAYIHLVEPRVSDLRLPEGEGVADASNDFIYSTWKGVVIRAGDYGVHPELAKADAAKGHSQTAIAYGRLYISNPDLPDRLYNGEKLNDYNRGSFYLPNSTGYTDYPTYQEAITNGFPSDEKKTDGPSYKDALTK</sequence>
<comment type="cofactor">
    <cofactor evidence="1">
        <name>FMN</name>
        <dbReference type="ChEBI" id="CHEBI:58210"/>
    </cofactor>
</comment>
<evidence type="ECO:0000256" key="3">
    <source>
        <dbReference type="ARBA" id="ARBA00022643"/>
    </source>
</evidence>
<evidence type="ECO:0000256" key="4">
    <source>
        <dbReference type="SAM" id="MobiDB-lite"/>
    </source>
</evidence>
<dbReference type="OrthoDB" id="276546at2759"/>
<dbReference type="EMBL" id="KV453926">
    <property type="protein sequence ID" value="ODV75347.1"/>
    <property type="molecule type" value="Genomic_DNA"/>
</dbReference>
<feature type="region of interest" description="Disordered" evidence="4">
    <location>
        <begin position="389"/>
        <end position="412"/>
    </location>
</feature>
<dbReference type="GO" id="GO:0006915">
    <property type="term" value="P:apoptotic process"/>
    <property type="evidence" value="ECO:0007669"/>
    <property type="project" value="UniProtKB-ARBA"/>
</dbReference>
<dbReference type="Proteomes" id="UP000094389">
    <property type="component" value="Unassembled WGS sequence"/>
</dbReference>
<reference evidence="7 9" key="3">
    <citation type="journal article" date="2016" name="Proc. Natl. Acad. Sci. U.S.A.">
        <title>Comparative genomics of biotechnologically important yeasts.</title>
        <authorList>
            <person name="Riley R."/>
            <person name="Haridas S."/>
            <person name="Wolfe K.H."/>
            <person name="Lopes M.R."/>
            <person name="Hittinger C.T."/>
            <person name="Goeker M."/>
            <person name="Salamov A.A."/>
            <person name="Wisecaver J.H."/>
            <person name="Long T.M."/>
            <person name="Calvey C.H."/>
            <person name="Aerts A.L."/>
            <person name="Barry K.W."/>
            <person name="Choi C."/>
            <person name="Clum A."/>
            <person name="Coughlan A.Y."/>
            <person name="Deshpande S."/>
            <person name="Douglass A.P."/>
            <person name="Hanson S.J."/>
            <person name="Klenk H.-P."/>
            <person name="LaButti K.M."/>
            <person name="Lapidus A."/>
            <person name="Lindquist E.A."/>
            <person name="Lipzen A.M."/>
            <person name="Meier-Kolthoff J.P."/>
            <person name="Ohm R.A."/>
            <person name="Otillar R.P."/>
            <person name="Pangilinan J.L."/>
            <person name="Peng Y."/>
            <person name="Rokas A."/>
            <person name="Rosa C.A."/>
            <person name="Scheuner C."/>
            <person name="Sibirny A.A."/>
            <person name="Slot J.C."/>
            <person name="Stielow J.B."/>
            <person name="Sun H."/>
            <person name="Kurtzman C.P."/>
            <person name="Blackwell M."/>
            <person name="Grigoriev I.V."/>
            <person name="Jeffries T.W."/>
        </authorList>
    </citation>
    <scope>NUCLEOTIDE SEQUENCE [LARGE SCALE GENOMIC DNA]</scope>
    <source>
        <strain evidence="9">ATCC 18201 / CBS 1600 / BCRC 20928 / JCM 3617 / NBRC 0987 / NRRL Y-1542</strain>
        <strain evidence="7">NRRL Y-1542</strain>
    </source>
</reference>
<dbReference type="InterPro" id="IPR001155">
    <property type="entry name" value="OxRdtase_FMN_N"/>
</dbReference>
<dbReference type="PANTHER" id="PTHR22893">
    <property type="entry name" value="NADH OXIDOREDUCTASE-RELATED"/>
    <property type="match status" value="1"/>
</dbReference>
<dbReference type="InterPro" id="IPR013785">
    <property type="entry name" value="Aldolase_TIM"/>
</dbReference>
<protein>
    <submittedName>
        <fullName evidence="7">NADH:flavin oxidoreductase/NADH oxidase</fullName>
    </submittedName>
    <submittedName>
        <fullName evidence="6">OYE2 protein</fullName>
    </submittedName>
</protein>
<evidence type="ECO:0000259" key="5">
    <source>
        <dbReference type="Pfam" id="PF00724"/>
    </source>
</evidence>
<evidence type="ECO:0000256" key="2">
    <source>
        <dbReference type="ARBA" id="ARBA00005979"/>
    </source>
</evidence>
<dbReference type="EMBL" id="CDQK01000003">
    <property type="protein sequence ID" value="CEP22491.1"/>
    <property type="molecule type" value="Genomic_DNA"/>
</dbReference>
<feature type="domain" description="NADH:flavin oxidoreductase/NADH oxidase N-terminal" evidence="5">
    <location>
        <begin position="17"/>
        <end position="364"/>
    </location>
</feature>
<evidence type="ECO:0000256" key="1">
    <source>
        <dbReference type="ARBA" id="ARBA00001917"/>
    </source>
</evidence>
<dbReference type="PANTHER" id="PTHR22893:SF91">
    <property type="entry name" value="NADPH DEHYDROGENASE 2-RELATED"/>
    <property type="match status" value="1"/>
</dbReference>
<dbReference type="Proteomes" id="UP000038830">
    <property type="component" value="Unassembled WGS sequence"/>
</dbReference>
<reference evidence="6" key="1">
    <citation type="submission" date="2014-12" db="EMBL/GenBank/DDBJ databases">
        <authorList>
            <person name="Jaenicke S."/>
        </authorList>
    </citation>
    <scope>NUCLEOTIDE SEQUENCE [LARGE SCALE GENOMIC DNA]</scope>
    <source>
        <strain evidence="6">CBS1600</strain>
    </source>
</reference>
<keyword evidence="3" id="KW-0285">Flavoprotein</keyword>
<dbReference type="Pfam" id="PF00724">
    <property type="entry name" value="Oxidored_FMN"/>
    <property type="match status" value="1"/>
</dbReference>
<dbReference type="CDD" id="cd02933">
    <property type="entry name" value="OYE_like_FMN"/>
    <property type="match status" value="1"/>
</dbReference>
<evidence type="ECO:0000313" key="6">
    <source>
        <dbReference type="EMBL" id="CEP22491.1"/>
    </source>
</evidence>
<dbReference type="GO" id="GO:0010181">
    <property type="term" value="F:FMN binding"/>
    <property type="evidence" value="ECO:0007669"/>
    <property type="project" value="InterPro"/>
</dbReference>
<accession>A0A1E4S746</accession>
<dbReference type="InterPro" id="IPR045247">
    <property type="entry name" value="Oye-like"/>
</dbReference>
<dbReference type="OMA" id="LTRCMAG"/>
<dbReference type="AlphaFoldDB" id="A0A0H5C3L5"/>
<evidence type="ECO:0000313" key="7">
    <source>
        <dbReference type="EMBL" id="ODV75347.1"/>
    </source>
</evidence>
<comment type="similarity">
    <text evidence="2">Belongs to the NADH:flavin oxidoreductase/NADH oxidase family.</text>
</comment>
<organism evidence="6 8">
    <name type="scientific">Cyberlindnera jadinii (strain ATCC 18201 / CBS 1600 / BCRC 20928 / JCM 3617 / NBRC 0987 / NRRL Y-1542)</name>
    <name type="common">Torula yeast</name>
    <name type="synonym">Candida utilis</name>
    <dbReference type="NCBI Taxonomy" id="983966"/>
    <lineage>
        <taxon>Eukaryota</taxon>
        <taxon>Fungi</taxon>
        <taxon>Dikarya</taxon>
        <taxon>Ascomycota</taxon>
        <taxon>Saccharomycotina</taxon>
        <taxon>Saccharomycetes</taxon>
        <taxon>Phaffomycetales</taxon>
        <taxon>Phaffomycetaceae</taxon>
        <taxon>Cyberlindnera</taxon>
    </lineage>
</organism>
<keyword evidence="9" id="KW-1185">Reference proteome</keyword>
<dbReference type="STRING" id="983966.A0A0H5C3L5"/>
<evidence type="ECO:0000313" key="8">
    <source>
        <dbReference type="Proteomes" id="UP000038830"/>
    </source>
</evidence>
<dbReference type="Gene3D" id="3.20.20.70">
    <property type="entry name" value="Aldolase class I"/>
    <property type="match status" value="1"/>
</dbReference>
<dbReference type="GO" id="GO:0003959">
    <property type="term" value="F:NADPH dehydrogenase activity"/>
    <property type="evidence" value="ECO:0007669"/>
    <property type="project" value="TreeGrafter"/>
</dbReference>
<accession>A0A0H5C3L5</accession>
<dbReference type="FunFam" id="3.20.20.70:FF:000138">
    <property type="entry name" value="NADPH dehydrogenase 1"/>
    <property type="match status" value="1"/>
</dbReference>
<evidence type="ECO:0000313" key="9">
    <source>
        <dbReference type="Proteomes" id="UP000094389"/>
    </source>
</evidence>